<dbReference type="InParanoid" id="A0A061FA38"/>
<protein>
    <recommendedName>
        <fullName evidence="2">RRM domain-containing protein</fullName>
    </recommendedName>
</protein>
<dbReference type="Proteomes" id="UP000026915">
    <property type="component" value="Chromosome 7"/>
</dbReference>
<sequence length="241" mass="27937">MLLSLEKDIMRRGDWRDHLFTIYVDNVHLTTSWKNLRDAFSEFGVVMDIFIASNGRETCRRRSTYTFVKYHQEKELRRAVRFGNKKIIYGYQIVIKKAAYGWKARKRKTNGEQGVSRITSPKPRTANTIRSYKEALSTVRQAFPWSNTPVTAQNPGNRNATIANRCEITLFLLEFDFEWLRRSEIDVLKNSMESSVACIGLSNEAIRTSIRPIRGPIKILAFVSDDIQDKSQAPECNIHRK</sequence>
<keyword evidence="4" id="KW-1185">Reference proteome</keyword>
<proteinExistence type="predicted"/>
<dbReference type="Pfam" id="PF00076">
    <property type="entry name" value="RRM_1"/>
    <property type="match status" value="1"/>
</dbReference>
<feature type="domain" description="RRM" evidence="2">
    <location>
        <begin position="20"/>
        <end position="100"/>
    </location>
</feature>
<evidence type="ECO:0000313" key="4">
    <source>
        <dbReference type="Proteomes" id="UP000026915"/>
    </source>
</evidence>
<accession>A0A061FA38</accession>
<dbReference type="PROSITE" id="PS50102">
    <property type="entry name" value="RRM"/>
    <property type="match status" value="1"/>
</dbReference>
<dbReference type="InterPro" id="IPR035979">
    <property type="entry name" value="RBD_domain_sf"/>
</dbReference>
<dbReference type="AlphaFoldDB" id="A0A061FA38"/>
<evidence type="ECO:0000259" key="2">
    <source>
        <dbReference type="PROSITE" id="PS50102"/>
    </source>
</evidence>
<keyword evidence="1" id="KW-0694">RNA-binding</keyword>
<dbReference type="GO" id="GO:0003723">
    <property type="term" value="F:RNA binding"/>
    <property type="evidence" value="ECO:0007669"/>
    <property type="project" value="UniProtKB-UniRule"/>
</dbReference>
<dbReference type="CDD" id="cd00590">
    <property type="entry name" value="RRM_SF"/>
    <property type="match status" value="1"/>
</dbReference>
<dbReference type="SMART" id="SM00360">
    <property type="entry name" value="RRM"/>
    <property type="match status" value="1"/>
</dbReference>
<dbReference type="EMBL" id="CM001885">
    <property type="protein sequence ID" value="EOY13906.1"/>
    <property type="molecule type" value="Genomic_DNA"/>
</dbReference>
<dbReference type="InterPro" id="IPR000504">
    <property type="entry name" value="RRM_dom"/>
</dbReference>
<reference evidence="3 4" key="1">
    <citation type="journal article" date="2013" name="Genome Biol.">
        <title>The genome sequence of the most widely cultivated cacao type and its use to identify candidate genes regulating pod color.</title>
        <authorList>
            <person name="Motamayor J.C."/>
            <person name="Mockaitis K."/>
            <person name="Schmutz J."/>
            <person name="Haiminen N."/>
            <person name="Iii D.L."/>
            <person name="Cornejo O."/>
            <person name="Findley S.D."/>
            <person name="Zheng P."/>
            <person name="Utro F."/>
            <person name="Royaert S."/>
            <person name="Saski C."/>
            <person name="Jenkins J."/>
            <person name="Podicheti R."/>
            <person name="Zhao M."/>
            <person name="Scheffler B.E."/>
            <person name="Stack J.C."/>
            <person name="Feltus F.A."/>
            <person name="Mustiga G.M."/>
            <person name="Amores F."/>
            <person name="Phillips W."/>
            <person name="Marelli J.P."/>
            <person name="May G.D."/>
            <person name="Shapiro H."/>
            <person name="Ma J."/>
            <person name="Bustamante C.D."/>
            <person name="Schnell R.J."/>
            <person name="Main D."/>
            <person name="Gilbert D."/>
            <person name="Parida L."/>
            <person name="Kuhn D.N."/>
        </authorList>
    </citation>
    <scope>NUCLEOTIDE SEQUENCE [LARGE SCALE GENOMIC DNA]</scope>
    <source>
        <strain evidence="4">cv. Matina 1-6</strain>
    </source>
</reference>
<gene>
    <name evidence="3" type="ORF">TCM_032660</name>
</gene>
<name>A0A061FA38_THECC</name>
<dbReference type="Gramene" id="EOY13906">
    <property type="protein sequence ID" value="EOY13906"/>
    <property type="gene ID" value="TCM_032660"/>
</dbReference>
<organism evidence="3 4">
    <name type="scientific">Theobroma cacao</name>
    <name type="common">Cacao</name>
    <name type="synonym">Cocoa</name>
    <dbReference type="NCBI Taxonomy" id="3641"/>
    <lineage>
        <taxon>Eukaryota</taxon>
        <taxon>Viridiplantae</taxon>
        <taxon>Streptophyta</taxon>
        <taxon>Embryophyta</taxon>
        <taxon>Tracheophyta</taxon>
        <taxon>Spermatophyta</taxon>
        <taxon>Magnoliopsida</taxon>
        <taxon>eudicotyledons</taxon>
        <taxon>Gunneridae</taxon>
        <taxon>Pentapetalae</taxon>
        <taxon>rosids</taxon>
        <taxon>malvids</taxon>
        <taxon>Malvales</taxon>
        <taxon>Malvaceae</taxon>
        <taxon>Byttnerioideae</taxon>
        <taxon>Theobroma</taxon>
    </lineage>
</organism>
<dbReference type="SUPFAM" id="SSF54928">
    <property type="entry name" value="RNA-binding domain, RBD"/>
    <property type="match status" value="1"/>
</dbReference>
<evidence type="ECO:0000313" key="3">
    <source>
        <dbReference type="EMBL" id="EOY13906.1"/>
    </source>
</evidence>
<dbReference type="Gene3D" id="3.30.70.330">
    <property type="match status" value="1"/>
</dbReference>
<dbReference type="HOGENOM" id="CLU_1153420_0_0_1"/>
<dbReference type="InterPro" id="IPR012677">
    <property type="entry name" value="Nucleotide-bd_a/b_plait_sf"/>
</dbReference>
<evidence type="ECO:0000256" key="1">
    <source>
        <dbReference type="PROSITE-ProRule" id="PRU00176"/>
    </source>
</evidence>